<dbReference type="SMART" id="SM00184">
    <property type="entry name" value="RING"/>
    <property type="match status" value="1"/>
</dbReference>
<dbReference type="PROSITE" id="PS50105">
    <property type="entry name" value="SAM_DOMAIN"/>
    <property type="match status" value="1"/>
</dbReference>
<evidence type="ECO:0000256" key="4">
    <source>
        <dbReference type="PROSITE-ProRule" id="PRU00175"/>
    </source>
</evidence>
<evidence type="ECO:0000256" key="5">
    <source>
        <dbReference type="SAM" id="Phobius"/>
    </source>
</evidence>
<keyword evidence="5" id="KW-0472">Membrane</keyword>
<dbReference type="InterPro" id="IPR001660">
    <property type="entry name" value="SAM"/>
</dbReference>
<evidence type="ECO:0000313" key="9">
    <source>
        <dbReference type="Proteomes" id="UP001634394"/>
    </source>
</evidence>
<feature type="transmembrane region" description="Helical" evidence="5">
    <location>
        <begin position="252"/>
        <end position="274"/>
    </location>
</feature>
<feature type="domain" description="SAM" evidence="7">
    <location>
        <begin position="168"/>
        <end position="234"/>
    </location>
</feature>
<protein>
    <recommendedName>
        <fullName evidence="10">Bifunctional apoptosis regulator</fullName>
    </recommendedName>
</protein>
<sequence length="429" mass="50091">MMMPEMGTDTFLKKRTVFEEKETCDPDFICACCFELMVEPITLICGHSFCQLCVARWYLQSRKTECPECRSTWTGNPKVNISLRNMIEKMHGSQLQDRLQQIKTDESKKTLSKFTDVLNMKNERSGNIGPGFCSGLCCAMTIIVIVYLSWYWSSADKDLLIYKPVTQWNQKDVTDWMVTLGSWTDQYQVEVMQRNIVGTLLLEIDGSNIYETLNVTNKLHASALLKAIMTLKLKGVKEPTNLWEFKALYPGWSLILLYGLKDFPRSVFVYLYFYQYDTKFLPFMHATCSPSSIQDSDLQSHTEFISDEILISQWVEFIPKFIFLPYMLIAEFTWLWLDIHYWTSRFILVNCLILTLTEAHIVLLYIKQHNGLQLLKEDIKKILKCYISLGIYVLIWPVAPSFVCDCAFYVVLYFSPYQAAEQLIQSWRR</sequence>
<dbReference type="InterPro" id="IPR017907">
    <property type="entry name" value="Znf_RING_CS"/>
</dbReference>
<keyword evidence="5" id="KW-1133">Transmembrane helix</keyword>
<dbReference type="Proteomes" id="UP001634394">
    <property type="component" value="Unassembled WGS sequence"/>
</dbReference>
<feature type="transmembrane region" description="Helical" evidence="5">
    <location>
        <begin position="386"/>
        <end position="414"/>
    </location>
</feature>
<evidence type="ECO:0000256" key="2">
    <source>
        <dbReference type="ARBA" id="ARBA00022771"/>
    </source>
</evidence>
<dbReference type="InterPro" id="IPR013761">
    <property type="entry name" value="SAM/pointed_sf"/>
</dbReference>
<evidence type="ECO:0000259" key="6">
    <source>
        <dbReference type="PROSITE" id="PS50089"/>
    </source>
</evidence>
<accession>A0ABD3WUJ2</accession>
<keyword evidence="5" id="KW-0812">Transmembrane</keyword>
<dbReference type="SUPFAM" id="SSF57850">
    <property type="entry name" value="RING/U-box"/>
    <property type="match status" value="1"/>
</dbReference>
<dbReference type="GO" id="GO:0008270">
    <property type="term" value="F:zinc ion binding"/>
    <property type="evidence" value="ECO:0007669"/>
    <property type="project" value="UniProtKB-KW"/>
</dbReference>
<evidence type="ECO:0000256" key="1">
    <source>
        <dbReference type="ARBA" id="ARBA00022723"/>
    </source>
</evidence>
<dbReference type="InterPro" id="IPR018957">
    <property type="entry name" value="Znf_C3HC4_RING-type"/>
</dbReference>
<comment type="caution">
    <text evidence="8">The sequence shown here is derived from an EMBL/GenBank/DDBJ whole genome shotgun (WGS) entry which is preliminary data.</text>
</comment>
<dbReference type="PROSITE" id="PS50089">
    <property type="entry name" value="ZF_RING_2"/>
    <property type="match status" value="1"/>
</dbReference>
<organism evidence="8 9">
    <name type="scientific">Sinanodonta woodiana</name>
    <name type="common">Chinese pond mussel</name>
    <name type="synonym">Anodonta woodiana</name>
    <dbReference type="NCBI Taxonomy" id="1069815"/>
    <lineage>
        <taxon>Eukaryota</taxon>
        <taxon>Metazoa</taxon>
        <taxon>Spiralia</taxon>
        <taxon>Lophotrochozoa</taxon>
        <taxon>Mollusca</taxon>
        <taxon>Bivalvia</taxon>
        <taxon>Autobranchia</taxon>
        <taxon>Heteroconchia</taxon>
        <taxon>Palaeoheterodonta</taxon>
        <taxon>Unionida</taxon>
        <taxon>Unionoidea</taxon>
        <taxon>Unionidae</taxon>
        <taxon>Unioninae</taxon>
        <taxon>Sinanodonta</taxon>
    </lineage>
</organism>
<dbReference type="InterPro" id="IPR013083">
    <property type="entry name" value="Znf_RING/FYVE/PHD"/>
</dbReference>
<keyword evidence="9" id="KW-1185">Reference proteome</keyword>
<evidence type="ECO:0000259" key="7">
    <source>
        <dbReference type="PROSITE" id="PS50105"/>
    </source>
</evidence>
<feature type="transmembrane region" description="Helical" evidence="5">
    <location>
        <begin position="128"/>
        <end position="152"/>
    </location>
</feature>
<gene>
    <name evidence="8" type="ORF">ACJMK2_034941</name>
</gene>
<keyword evidence="3" id="KW-0862">Zinc</keyword>
<dbReference type="Gene3D" id="3.30.40.10">
    <property type="entry name" value="Zinc/RING finger domain, C3HC4 (zinc finger)"/>
    <property type="match status" value="1"/>
</dbReference>
<feature type="domain" description="RING-type" evidence="6">
    <location>
        <begin position="30"/>
        <end position="70"/>
    </location>
</feature>
<name>A0ABD3WUJ2_SINWO</name>
<dbReference type="Gene3D" id="1.10.150.50">
    <property type="entry name" value="Transcription Factor, Ets-1"/>
    <property type="match status" value="1"/>
</dbReference>
<dbReference type="SUPFAM" id="SSF47769">
    <property type="entry name" value="SAM/Pointed domain"/>
    <property type="match status" value="1"/>
</dbReference>
<feature type="transmembrane region" description="Helical" evidence="5">
    <location>
        <begin position="343"/>
        <end position="366"/>
    </location>
</feature>
<proteinExistence type="predicted"/>
<keyword evidence="2 4" id="KW-0863">Zinc-finger</keyword>
<dbReference type="PANTHER" id="PTHR15898">
    <property type="entry name" value="BIFUNCTIONAL APOPTOSIS REGULATOR"/>
    <property type="match status" value="1"/>
</dbReference>
<reference evidence="8 9" key="1">
    <citation type="submission" date="2024-11" db="EMBL/GenBank/DDBJ databases">
        <title>Chromosome-level genome assembly of the freshwater bivalve Anodonta woodiana.</title>
        <authorList>
            <person name="Chen X."/>
        </authorList>
    </citation>
    <scope>NUCLEOTIDE SEQUENCE [LARGE SCALE GENOMIC DNA]</scope>
    <source>
        <strain evidence="8">MN2024</strain>
        <tissue evidence="8">Gills</tissue>
    </source>
</reference>
<dbReference type="InterPro" id="IPR001841">
    <property type="entry name" value="Znf_RING"/>
</dbReference>
<evidence type="ECO:0008006" key="10">
    <source>
        <dbReference type="Google" id="ProtNLM"/>
    </source>
</evidence>
<evidence type="ECO:0000313" key="8">
    <source>
        <dbReference type="EMBL" id="KAL3877200.1"/>
    </source>
</evidence>
<evidence type="ECO:0000256" key="3">
    <source>
        <dbReference type="ARBA" id="ARBA00022833"/>
    </source>
</evidence>
<feature type="transmembrane region" description="Helical" evidence="5">
    <location>
        <begin position="317"/>
        <end position="337"/>
    </location>
</feature>
<dbReference type="EMBL" id="JBJQND010000005">
    <property type="protein sequence ID" value="KAL3877200.1"/>
    <property type="molecule type" value="Genomic_DNA"/>
</dbReference>
<dbReference type="AlphaFoldDB" id="A0ABD3WUJ2"/>
<dbReference type="PANTHER" id="PTHR15898:SF13">
    <property type="entry name" value="BIFUNCTIONAL APOPTOSIS REGULATOR"/>
    <property type="match status" value="1"/>
</dbReference>
<dbReference type="PROSITE" id="PS00518">
    <property type="entry name" value="ZF_RING_1"/>
    <property type="match status" value="1"/>
</dbReference>
<dbReference type="CDD" id="cd16497">
    <property type="entry name" value="RING-HC_BAR"/>
    <property type="match status" value="1"/>
</dbReference>
<dbReference type="Pfam" id="PF00097">
    <property type="entry name" value="zf-C3HC4"/>
    <property type="match status" value="1"/>
</dbReference>
<keyword evidence="1" id="KW-0479">Metal-binding</keyword>